<dbReference type="RefSeq" id="XP_008606022.1">
    <property type="nucleotide sequence ID" value="XM_008607800.1"/>
</dbReference>
<dbReference type="SMART" id="SM00479">
    <property type="entry name" value="EXOIII"/>
    <property type="match status" value="1"/>
</dbReference>
<dbReference type="GeneID" id="19942951"/>
<dbReference type="VEuPathDB" id="FungiDB:SDRG_02224"/>
<evidence type="ECO:0000256" key="3">
    <source>
        <dbReference type="ARBA" id="ARBA00022839"/>
    </source>
</evidence>
<dbReference type="GO" id="GO:0000175">
    <property type="term" value="F:3'-5'-RNA exonuclease activity"/>
    <property type="evidence" value="ECO:0007669"/>
    <property type="project" value="InterPro"/>
</dbReference>
<keyword evidence="2" id="KW-0378">Hydrolase</keyword>
<keyword evidence="3" id="KW-0269">Exonuclease</keyword>
<dbReference type="InterPro" id="IPR012337">
    <property type="entry name" value="RNaseH-like_sf"/>
</dbReference>
<dbReference type="InterPro" id="IPR051274">
    <property type="entry name" value="3-5_Exoribonuclease"/>
</dbReference>
<dbReference type="Proteomes" id="UP000030762">
    <property type="component" value="Unassembled WGS sequence"/>
</dbReference>
<gene>
    <name evidence="5" type="ORF">SDRG_02224</name>
</gene>
<dbReference type="Pfam" id="PF00929">
    <property type="entry name" value="RNase_T"/>
    <property type="match status" value="1"/>
</dbReference>
<dbReference type="EMBL" id="JH767136">
    <property type="protein sequence ID" value="EQC40323.1"/>
    <property type="molecule type" value="Genomic_DNA"/>
</dbReference>
<dbReference type="GO" id="GO:0003676">
    <property type="term" value="F:nucleic acid binding"/>
    <property type="evidence" value="ECO:0007669"/>
    <property type="project" value="InterPro"/>
</dbReference>
<evidence type="ECO:0000256" key="1">
    <source>
        <dbReference type="ARBA" id="ARBA00022722"/>
    </source>
</evidence>
<feature type="domain" description="Exonuclease" evidence="4">
    <location>
        <begin position="5"/>
        <end position="185"/>
    </location>
</feature>
<keyword evidence="6" id="KW-1185">Reference proteome</keyword>
<dbReference type="InterPro" id="IPR013520">
    <property type="entry name" value="Ribonucl_H"/>
</dbReference>
<evidence type="ECO:0000313" key="6">
    <source>
        <dbReference type="Proteomes" id="UP000030762"/>
    </source>
</evidence>
<reference evidence="5 6" key="1">
    <citation type="submission" date="2012-04" db="EMBL/GenBank/DDBJ databases">
        <title>The Genome Sequence of Saprolegnia declina VS20.</title>
        <authorList>
            <consortium name="The Broad Institute Genome Sequencing Platform"/>
            <person name="Russ C."/>
            <person name="Nusbaum C."/>
            <person name="Tyler B."/>
            <person name="van West P."/>
            <person name="Dieguez-Uribeondo J."/>
            <person name="de Bruijn I."/>
            <person name="Tripathy S."/>
            <person name="Jiang R."/>
            <person name="Young S.K."/>
            <person name="Zeng Q."/>
            <person name="Gargeya S."/>
            <person name="Fitzgerald M."/>
            <person name="Haas B."/>
            <person name="Abouelleil A."/>
            <person name="Alvarado L."/>
            <person name="Arachchi H.M."/>
            <person name="Berlin A."/>
            <person name="Chapman S.B."/>
            <person name="Goldberg J."/>
            <person name="Griggs A."/>
            <person name="Gujja S."/>
            <person name="Hansen M."/>
            <person name="Howarth C."/>
            <person name="Imamovic A."/>
            <person name="Larimer J."/>
            <person name="McCowen C."/>
            <person name="Montmayeur A."/>
            <person name="Murphy C."/>
            <person name="Neiman D."/>
            <person name="Pearson M."/>
            <person name="Priest M."/>
            <person name="Roberts A."/>
            <person name="Saif S."/>
            <person name="Shea T."/>
            <person name="Sisk P."/>
            <person name="Sykes S."/>
            <person name="Wortman J."/>
            <person name="Nusbaum C."/>
            <person name="Birren B."/>
        </authorList>
    </citation>
    <scope>NUCLEOTIDE SEQUENCE [LARGE SCALE GENOMIC DNA]</scope>
    <source>
        <strain evidence="5 6">VS20</strain>
    </source>
</reference>
<organism evidence="5 6">
    <name type="scientific">Saprolegnia diclina (strain VS20)</name>
    <dbReference type="NCBI Taxonomy" id="1156394"/>
    <lineage>
        <taxon>Eukaryota</taxon>
        <taxon>Sar</taxon>
        <taxon>Stramenopiles</taxon>
        <taxon>Oomycota</taxon>
        <taxon>Saprolegniomycetes</taxon>
        <taxon>Saprolegniales</taxon>
        <taxon>Saprolegniaceae</taxon>
        <taxon>Saprolegnia</taxon>
    </lineage>
</organism>
<dbReference type="OrthoDB" id="448399at2759"/>
<sequence>MGVRYLLVLDFEATCSETLPRDEMEIIEWPVVVIDVVARTIIAEFHSYIRPTRHGGVLAPFCTSLTGISQAVVDGAPAFSIVYRDAQAFCAPYLEDGLFVTCGDWDLNAMLPTQCRFSGAEIPEAYTRWVNIKFAFRDWQGTRVRGMAEMLEKLGLPLVGRHHSGIDDTRNIAAIVLRMLEGGHDFVYTSVLRQPRHGRRRT</sequence>
<dbReference type="InterPro" id="IPR047201">
    <property type="entry name" value="ERI-1_3'hExo-like"/>
</dbReference>
<accession>T0S591</accession>
<proteinExistence type="predicted"/>
<dbReference type="OMA" id="CRELTHI"/>
<evidence type="ECO:0000256" key="2">
    <source>
        <dbReference type="ARBA" id="ARBA00022801"/>
    </source>
</evidence>
<dbReference type="PANTHER" id="PTHR23044">
    <property type="entry name" value="3'-5' EXONUCLEASE ERI1-RELATED"/>
    <property type="match status" value="1"/>
</dbReference>
<dbReference type="InterPro" id="IPR036397">
    <property type="entry name" value="RNaseH_sf"/>
</dbReference>
<dbReference type="InParanoid" id="T0S591"/>
<evidence type="ECO:0000259" key="4">
    <source>
        <dbReference type="SMART" id="SM00479"/>
    </source>
</evidence>
<dbReference type="CDD" id="cd06133">
    <property type="entry name" value="ERI-1_3'hExo_like"/>
    <property type="match status" value="1"/>
</dbReference>
<dbReference type="AlphaFoldDB" id="T0S591"/>
<dbReference type="Gene3D" id="3.30.420.10">
    <property type="entry name" value="Ribonuclease H-like superfamily/Ribonuclease H"/>
    <property type="match status" value="1"/>
</dbReference>
<dbReference type="PANTHER" id="PTHR23044:SF61">
    <property type="entry name" value="3'-5' EXORIBONUCLEASE 1-RELATED"/>
    <property type="match status" value="1"/>
</dbReference>
<evidence type="ECO:0000313" key="5">
    <source>
        <dbReference type="EMBL" id="EQC40323.1"/>
    </source>
</evidence>
<dbReference type="STRING" id="1156394.T0S591"/>
<keyword evidence="1" id="KW-0540">Nuclease</keyword>
<dbReference type="SUPFAM" id="SSF53098">
    <property type="entry name" value="Ribonuclease H-like"/>
    <property type="match status" value="1"/>
</dbReference>
<name>T0S591_SAPDV</name>
<protein>
    <recommendedName>
        <fullName evidence="4">Exonuclease domain-containing protein</fullName>
    </recommendedName>
</protein>
<dbReference type="eggNOG" id="KOG0542">
    <property type="taxonomic scope" value="Eukaryota"/>
</dbReference>